<keyword evidence="1" id="KW-0812">Transmembrane</keyword>
<evidence type="ECO:0000313" key="3">
    <source>
        <dbReference type="Proteomes" id="UP000252669"/>
    </source>
</evidence>
<dbReference type="EMBL" id="PDKB01000005">
    <property type="protein sequence ID" value="RBQ29527.1"/>
    <property type="molecule type" value="Genomic_DNA"/>
</dbReference>
<protein>
    <submittedName>
        <fullName evidence="2">Uncharacterized protein</fullName>
    </submittedName>
</protein>
<evidence type="ECO:0000256" key="1">
    <source>
        <dbReference type="SAM" id="Phobius"/>
    </source>
</evidence>
<sequence>MKDLILGMGEKLLNISVFIGIIIVVFTGLGTMFNQSFFYGFLIMLIGSIAIVISTYFIYLLIDIRDKSTKTNELLSKIVEKDKSL</sequence>
<evidence type="ECO:0000313" key="2">
    <source>
        <dbReference type="EMBL" id="RBQ29527.1"/>
    </source>
</evidence>
<gene>
    <name evidence="2" type="ORF">CRU91_04130</name>
</gene>
<organism evidence="2 3">
    <name type="scientific">Aliarcobacter vitoriensis</name>
    <dbReference type="NCBI Taxonomy" id="2011099"/>
    <lineage>
        <taxon>Bacteria</taxon>
        <taxon>Pseudomonadati</taxon>
        <taxon>Campylobacterota</taxon>
        <taxon>Epsilonproteobacteria</taxon>
        <taxon>Campylobacterales</taxon>
        <taxon>Arcobacteraceae</taxon>
        <taxon>Aliarcobacter</taxon>
    </lineage>
</organism>
<comment type="caution">
    <text evidence="2">The sequence shown here is derived from an EMBL/GenBank/DDBJ whole genome shotgun (WGS) entry which is preliminary data.</text>
</comment>
<accession>A0A366MTY5</accession>
<keyword evidence="1" id="KW-1133">Transmembrane helix</keyword>
<proteinExistence type="predicted"/>
<name>A0A366MTY5_9BACT</name>
<dbReference type="Proteomes" id="UP000252669">
    <property type="component" value="Unassembled WGS sequence"/>
</dbReference>
<reference evidence="2 3" key="1">
    <citation type="submission" date="2017-10" db="EMBL/GenBank/DDBJ databases">
        <title>Genomics of the genus Arcobacter.</title>
        <authorList>
            <person name="Perez-Cataluna A."/>
            <person name="Figueras M.J."/>
        </authorList>
    </citation>
    <scope>NUCLEOTIDE SEQUENCE [LARGE SCALE GENOMIC DNA]</scope>
    <source>
        <strain evidence="2 3">CECT 9230</strain>
    </source>
</reference>
<dbReference type="RefSeq" id="WP_113893683.1">
    <property type="nucleotide sequence ID" value="NZ_JANJGA010000001.1"/>
</dbReference>
<feature type="transmembrane region" description="Helical" evidence="1">
    <location>
        <begin position="12"/>
        <end position="33"/>
    </location>
</feature>
<dbReference type="AlphaFoldDB" id="A0A366MTY5"/>
<feature type="transmembrane region" description="Helical" evidence="1">
    <location>
        <begin position="39"/>
        <end position="62"/>
    </location>
</feature>
<keyword evidence="1" id="KW-0472">Membrane</keyword>
<keyword evidence="3" id="KW-1185">Reference proteome</keyword>